<dbReference type="GO" id="GO:0030014">
    <property type="term" value="C:CCR4-NOT complex"/>
    <property type="evidence" value="ECO:0007669"/>
    <property type="project" value="InterPro"/>
</dbReference>
<dbReference type="OrthoDB" id="1164111at2759"/>
<gene>
    <name evidence="1" type="ORF">G2W53_010409</name>
</gene>
<dbReference type="InterPro" id="IPR036397">
    <property type="entry name" value="RNaseH_sf"/>
</dbReference>
<name>A0A834WZ75_9FABA</name>
<dbReference type="PANTHER" id="PTHR10797">
    <property type="entry name" value="CCR4-NOT TRANSCRIPTION COMPLEX SUBUNIT"/>
    <property type="match status" value="1"/>
</dbReference>
<reference evidence="1" key="1">
    <citation type="submission" date="2020-09" db="EMBL/GenBank/DDBJ databases">
        <title>Genome-Enabled Discovery of Anthraquinone Biosynthesis in Senna tora.</title>
        <authorList>
            <person name="Kang S.-H."/>
            <person name="Pandey R.P."/>
            <person name="Lee C.-M."/>
            <person name="Sim J.-S."/>
            <person name="Jeong J.-T."/>
            <person name="Choi B.-S."/>
            <person name="Jung M."/>
            <person name="Ginzburg D."/>
            <person name="Zhao K."/>
            <person name="Won S.Y."/>
            <person name="Oh T.-J."/>
            <person name="Yu Y."/>
            <person name="Kim N.-H."/>
            <person name="Lee O.R."/>
            <person name="Lee T.-H."/>
            <person name="Bashyal P."/>
            <person name="Kim T.-S."/>
            <person name="Lee W.-H."/>
            <person name="Kawkins C."/>
            <person name="Kim C.-K."/>
            <person name="Kim J.S."/>
            <person name="Ahn B.O."/>
            <person name="Rhee S.Y."/>
            <person name="Sohng J.K."/>
        </authorList>
    </citation>
    <scope>NUCLEOTIDE SEQUENCE</scope>
    <source>
        <tissue evidence="1">Leaf</tissue>
    </source>
</reference>
<dbReference type="InterPro" id="IPR012337">
    <property type="entry name" value="RNaseH-like_sf"/>
</dbReference>
<evidence type="ECO:0000313" key="2">
    <source>
        <dbReference type="Proteomes" id="UP000634136"/>
    </source>
</evidence>
<dbReference type="GO" id="GO:0003676">
    <property type="term" value="F:nucleic acid binding"/>
    <property type="evidence" value="ECO:0007669"/>
    <property type="project" value="InterPro"/>
</dbReference>
<proteinExistence type="predicted"/>
<evidence type="ECO:0000313" key="1">
    <source>
        <dbReference type="EMBL" id="KAF7835550.1"/>
    </source>
</evidence>
<dbReference type="SUPFAM" id="SSF53098">
    <property type="entry name" value="Ribonuclease H-like"/>
    <property type="match status" value="1"/>
</dbReference>
<protein>
    <submittedName>
        <fullName evidence="1">Putative CCR4-associated factor 1-like protein 11</fullName>
    </submittedName>
</protein>
<keyword evidence="2" id="KW-1185">Reference proteome</keyword>
<dbReference type="Proteomes" id="UP000634136">
    <property type="component" value="Unassembled WGS sequence"/>
</dbReference>
<sequence length="305" mass="34248">MGCCLSYLVSRGSLSGSHDFGYLMKILIGRELPYHLHEFNSLVVHYFGPRIYDMKHMMKFCNGLYGGLESLAKTLKVDRVTGKSHQAGSNSRLTLETFMKLKDVYFEENYGQETLIVGVLHGLEMNRLNPVHLSFNKFCSLLRSTRQYEEIRYNIALNCFQIRGCSNLTIVNGNSSVLVWIGPTLSSYCVHFVGRVSRKNVTILENHWSISKDEVHFAINVTLSIELSLRMNVQSVLTVLNPEVIEPDFAYLEVGESCAEPCLSISLGVVGDRIYAFVESLNGLVVKLNAISPCSLLTWVPTFGT</sequence>
<dbReference type="GO" id="GO:0004535">
    <property type="term" value="F:poly(A)-specific ribonuclease activity"/>
    <property type="evidence" value="ECO:0007669"/>
    <property type="project" value="InterPro"/>
</dbReference>
<dbReference type="AlphaFoldDB" id="A0A834WZ75"/>
<dbReference type="Gene3D" id="3.30.420.10">
    <property type="entry name" value="Ribonuclease H-like superfamily/Ribonuclease H"/>
    <property type="match status" value="1"/>
</dbReference>
<comment type="caution">
    <text evidence="1">The sequence shown here is derived from an EMBL/GenBank/DDBJ whole genome shotgun (WGS) entry which is preliminary data.</text>
</comment>
<accession>A0A834WZ75</accession>
<organism evidence="1 2">
    <name type="scientific">Senna tora</name>
    <dbReference type="NCBI Taxonomy" id="362788"/>
    <lineage>
        <taxon>Eukaryota</taxon>
        <taxon>Viridiplantae</taxon>
        <taxon>Streptophyta</taxon>
        <taxon>Embryophyta</taxon>
        <taxon>Tracheophyta</taxon>
        <taxon>Spermatophyta</taxon>
        <taxon>Magnoliopsida</taxon>
        <taxon>eudicotyledons</taxon>
        <taxon>Gunneridae</taxon>
        <taxon>Pentapetalae</taxon>
        <taxon>rosids</taxon>
        <taxon>fabids</taxon>
        <taxon>Fabales</taxon>
        <taxon>Fabaceae</taxon>
        <taxon>Caesalpinioideae</taxon>
        <taxon>Cassia clade</taxon>
        <taxon>Senna</taxon>
    </lineage>
</organism>
<dbReference type="EMBL" id="JAAIUW010000004">
    <property type="protein sequence ID" value="KAF7835550.1"/>
    <property type="molecule type" value="Genomic_DNA"/>
</dbReference>
<dbReference type="InterPro" id="IPR039637">
    <property type="entry name" value="CNOT7/CNOT8/Pop2"/>
</dbReference>